<evidence type="ECO:0000256" key="12">
    <source>
        <dbReference type="SAM" id="Coils"/>
    </source>
</evidence>
<dbReference type="SMART" id="SM00388">
    <property type="entry name" value="HisKA"/>
    <property type="match status" value="1"/>
</dbReference>
<dbReference type="PROSITE" id="PS50283">
    <property type="entry name" value="NA_SOLUT_SYMP_3"/>
    <property type="match status" value="1"/>
</dbReference>
<proteinExistence type="inferred from homology"/>
<dbReference type="Gene3D" id="3.40.50.2300">
    <property type="match status" value="1"/>
</dbReference>
<comment type="subcellular location">
    <subcellularLocation>
        <location evidence="2">Membrane</location>
        <topology evidence="2">Multi-pass membrane protein</topology>
    </subcellularLocation>
</comment>
<dbReference type="PROSITE" id="PS50112">
    <property type="entry name" value="PAS"/>
    <property type="match status" value="1"/>
</dbReference>
<feature type="domain" description="Response regulatory" evidence="15">
    <location>
        <begin position="994"/>
        <end position="1108"/>
    </location>
</feature>
<dbReference type="InterPro" id="IPR036097">
    <property type="entry name" value="HisK_dim/P_sf"/>
</dbReference>
<dbReference type="GO" id="GO:0022857">
    <property type="term" value="F:transmembrane transporter activity"/>
    <property type="evidence" value="ECO:0007669"/>
    <property type="project" value="InterPro"/>
</dbReference>
<protein>
    <recommendedName>
        <fullName evidence="4">histidine kinase</fullName>
        <ecNumber evidence="4">2.7.13.3</ecNumber>
    </recommendedName>
</protein>
<evidence type="ECO:0000313" key="18">
    <source>
        <dbReference type="Proteomes" id="UP000546031"/>
    </source>
</evidence>
<dbReference type="CDD" id="cd10322">
    <property type="entry name" value="SLC5sbd"/>
    <property type="match status" value="1"/>
</dbReference>
<dbReference type="SUPFAM" id="SSF55874">
    <property type="entry name" value="ATPase domain of HSP90 chaperone/DNA topoisomerase II/histidine kinase"/>
    <property type="match status" value="1"/>
</dbReference>
<dbReference type="GO" id="GO:0005886">
    <property type="term" value="C:plasma membrane"/>
    <property type="evidence" value="ECO:0007669"/>
    <property type="project" value="TreeGrafter"/>
</dbReference>
<dbReference type="InterPro" id="IPR000014">
    <property type="entry name" value="PAS"/>
</dbReference>
<dbReference type="GO" id="GO:0000155">
    <property type="term" value="F:phosphorelay sensor kinase activity"/>
    <property type="evidence" value="ECO:0007669"/>
    <property type="project" value="InterPro"/>
</dbReference>
<comment type="catalytic activity">
    <reaction evidence="1">
        <text>ATP + protein L-histidine = ADP + protein N-phospho-L-histidine.</text>
        <dbReference type="EC" id="2.7.13.3"/>
    </reaction>
</comment>
<dbReference type="SMART" id="SM00387">
    <property type="entry name" value="HATPase_c"/>
    <property type="match status" value="1"/>
</dbReference>
<feature type="transmembrane region" description="Helical" evidence="13">
    <location>
        <begin position="43"/>
        <end position="66"/>
    </location>
</feature>
<dbReference type="PANTHER" id="PTHR43047">
    <property type="entry name" value="TWO-COMPONENT HISTIDINE PROTEIN KINASE"/>
    <property type="match status" value="1"/>
</dbReference>
<dbReference type="Pfam" id="PF12860">
    <property type="entry name" value="PAS_7"/>
    <property type="match status" value="1"/>
</dbReference>
<dbReference type="RefSeq" id="WP_176274081.1">
    <property type="nucleotide sequence ID" value="NZ_JABWTA010000001.1"/>
</dbReference>
<reference evidence="17 18" key="1">
    <citation type="submission" date="2020-06" db="EMBL/GenBank/DDBJ databases">
        <title>Altererythrobacter lutimaris sp. nov., a marine bacterium isolated from a tidal flat.</title>
        <authorList>
            <person name="Kim D."/>
            <person name="Yoo Y."/>
            <person name="Kim J.-J."/>
        </authorList>
    </citation>
    <scope>NUCLEOTIDE SEQUENCE [LARGE SCALE GENOMIC DNA]</scope>
    <source>
        <strain evidence="17 18">JGD-16</strain>
    </source>
</reference>
<feature type="transmembrane region" description="Helical" evidence="13">
    <location>
        <begin position="157"/>
        <end position="177"/>
    </location>
</feature>
<dbReference type="EMBL" id="JABWTA010000001">
    <property type="protein sequence ID" value="NVE95901.1"/>
    <property type="molecule type" value="Genomic_DNA"/>
</dbReference>
<dbReference type="SUPFAM" id="SSF52172">
    <property type="entry name" value="CheY-like"/>
    <property type="match status" value="1"/>
</dbReference>
<sequence length="1129" mass="120175">MLFGAAIAAATIYLAFLFWLAARRDRQHEEGTGQLESRSAQGWVYGLSLAVYCTSWTFFGGVGSAASDGWHFLPIYLGPILVFTVGFSLVRRILATAKAQHSTSIADFLSARYGKSASVAALVTIIATIGSLPYMALQLQSVGSSLLLIDPSLESSVALDELVLLVAGLMALFAILFGSSRGERAGNNAGLVLTIAVEAVVKLVALIAVAILALIVMSGEGAPEVPQVFTPAQFDARFAVLTLIAACAALCLPRQFHMTFVEAQSERASAPMRWVFPGYLVLTSIVIIPIVLGGLVALPQGTSPDSIVMALPLAMDSNALALLVFVGGFSASTGMIVVASVALSTMITNDLLAPLFFRKTLQGGGDRARLAQQLLTMRRLVIGALLFFAYLFYLGFGAVTSLAGLGTLAFAAMAQFAPGLVLGMLSKAGTRSGMIAGLVAGFILWLMLLIIPAATGTQPPFAIHPDPLVSGVMLSLGANVACYWLGSNIGRQSLLDASQAAAFVGVPTPGSVPARVTQMRVADIRLLLAQLIGRSRADAAIAGMPELYRNSDPADDELLSMAERTIAGVVGASSARMLVASWSQGDPVPLAEVMAMFDETSKRLSFSGDLLQIAIENIDQGVALVDADMKLVAWNSRYQEMFGLSDQMATVGTPIEDLIRYNMQRTGMSDAEIEQQVARRLEHMRAGREHRIETEQHDGRILQIIGNPAPGGGYVTSYNDVTADRRAEQVLQEKVEERTAQLSEANEALEAATQSKTRFLAAASHDLIQPLNAARLFASALGEEVRDREHLTRLVKDLDGSITSADRLIRALLDISKLDGGGIEPKIESFALDEVFDELVRELGVQATAKGLRLRRVPTSAWIETDRALLTSVLRNLLSNAIRYTDKGGVLLGVRRKDGDSRICVYDTGRGIADHEVATIFDEFQRASATDREGLGLGLAIVRRISALLQVHVETSSVLGQGSCFALHVPVARWERRKAVKSAKRRSSHLTEARVLVVDNDPAALSATAALLGKWGLEVVCAGSKAEALEACPQAPDVAIMDYRLDGDARGDSVFLALCENWDAYPASILLTAESGDETAEAAKRMDANRLLKPSSPAALRALIADAASKSRQSAGKASDQAGAESAAG</sequence>
<dbReference type="CDD" id="cd00156">
    <property type="entry name" value="REC"/>
    <property type="match status" value="1"/>
</dbReference>
<dbReference type="Gene3D" id="3.30.565.10">
    <property type="entry name" value="Histidine kinase-like ATPase, C-terminal domain"/>
    <property type="match status" value="1"/>
</dbReference>
<dbReference type="AlphaFoldDB" id="A0A850HF65"/>
<keyword evidence="18" id="KW-1185">Reference proteome</keyword>
<feature type="transmembrane region" description="Helical" evidence="13">
    <location>
        <begin position="189"/>
        <end position="216"/>
    </location>
</feature>
<feature type="domain" description="PAS" evidence="16">
    <location>
        <begin position="607"/>
        <end position="647"/>
    </location>
</feature>
<dbReference type="PROSITE" id="PS50110">
    <property type="entry name" value="RESPONSE_REGULATORY"/>
    <property type="match status" value="1"/>
</dbReference>
<evidence type="ECO:0000256" key="5">
    <source>
        <dbReference type="ARBA" id="ARBA00022553"/>
    </source>
</evidence>
<dbReference type="Proteomes" id="UP000546031">
    <property type="component" value="Unassembled WGS sequence"/>
</dbReference>
<dbReference type="PRINTS" id="PR00344">
    <property type="entry name" value="BCTRLSENSOR"/>
</dbReference>
<dbReference type="Pfam" id="PF02518">
    <property type="entry name" value="HATPase_c"/>
    <property type="match status" value="1"/>
</dbReference>
<evidence type="ECO:0000256" key="2">
    <source>
        <dbReference type="ARBA" id="ARBA00004141"/>
    </source>
</evidence>
<dbReference type="InterPro" id="IPR038377">
    <property type="entry name" value="Na/Glc_symporter_sf"/>
</dbReference>
<dbReference type="InterPro" id="IPR036890">
    <property type="entry name" value="HATPase_C_sf"/>
</dbReference>
<feature type="domain" description="Histidine kinase" evidence="14">
    <location>
        <begin position="762"/>
        <end position="973"/>
    </location>
</feature>
<dbReference type="SMART" id="SM00091">
    <property type="entry name" value="PAS"/>
    <property type="match status" value="1"/>
</dbReference>
<keyword evidence="9 13" id="KW-1133">Transmembrane helix</keyword>
<accession>A0A850HF65</accession>
<dbReference type="InterPro" id="IPR005467">
    <property type="entry name" value="His_kinase_dom"/>
</dbReference>
<feature type="transmembrane region" description="Helical" evidence="13">
    <location>
        <begin position="274"/>
        <end position="299"/>
    </location>
</feature>
<evidence type="ECO:0000256" key="6">
    <source>
        <dbReference type="ARBA" id="ARBA00022679"/>
    </source>
</evidence>
<feature type="transmembrane region" description="Helical" evidence="13">
    <location>
        <begin position="72"/>
        <end position="90"/>
    </location>
</feature>
<feature type="transmembrane region" description="Helical" evidence="13">
    <location>
        <begin position="434"/>
        <end position="455"/>
    </location>
</feature>
<feature type="transmembrane region" description="Helical" evidence="13">
    <location>
        <begin position="6"/>
        <end position="22"/>
    </location>
</feature>
<dbReference type="InterPro" id="IPR011006">
    <property type="entry name" value="CheY-like_superfamily"/>
</dbReference>
<keyword evidence="12" id="KW-0175">Coiled coil</keyword>
<evidence type="ECO:0000259" key="14">
    <source>
        <dbReference type="PROSITE" id="PS50109"/>
    </source>
</evidence>
<evidence type="ECO:0000256" key="13">
    <source>
        <dbReference type="SAM" id="Phobius"/>
    </source>
</evidence>
<dbReference type="InterPro" id="IPR035965">
    <property type="entry name" value="PAS-like_dom_sf"/>
</dbReference>
<evidence type="ECO:0000313" key="17">
    <source>
        <dbReference type="EMBL" id="NVE95901.1"/>
    </source>
</evidence>
<organism evidence="17 18">
    <name type="scientific">Altererythrobacter lutimaris</name>
    <dbReference type="NCBI Taxonomy" id="2743979"/>
    <lineage>
        <taxon>Bacteria</taxon>
        <taxon>Pseudomonadati</taxon>
        <taxon>Pseudomonadota</taxon>
        <taxon>Alphaproteobacteria</taxon>
        <taxon>Sphingomonadales</taxon>
        <taxon>Erythrobacteraceae</taxon>
        <taxon>Altererythrobacter</taxon>
    </lineage>
</organism>
<dbReference type="Gene3D" id="1.20.1730.10">
    <property type="entry name" value="Sodium/glucose cotransporter"/>
    <property type="match status" value="1"/>
</dbReference>
<dbReference type="Pfam" id="PF00072">
    <property type="entry name" value="Response_reg"/>
    <property type="match status" value="1"/>
</dbReference>
<dbReference type="InterPro" id="IPR001789">
    <property type="entry name" value="Sig_transdc_resp-reg_receiver"/>
</dbReference>
<dbReference type="SUPFAM" id="SSF55785">
    <property type="entry name" value="PYP-like sensor domain (PAS domain)"/>
    <property type="match status" value="1"/>
</dbReference>
<feature type="transmembrane region" description="Helical" evidence="13">
    <location>
        <begin position="377"/>
        <end position="396"/>
    </location>
</feature>
<dbReference type="InterPro" id="IPR004358">
    <property type="entry name" value="Sig_transdc_His_kin-like_C"/>
</dbReference>
<dbReference type="EC" id="2.7.13.3" evidence="4"/>
<dbReference type="PANTHER" id="PTHR43047:SF9">
    <property type="entry name" value="HISTIDINE KINASE"/>
    <property type="match status" value="1"/>
</dbReference>
<feature type="transmembrane region" description="Helical" evidence="13">
    <location>
        <begin position="236"/>
        <end position="253"/>
    </location>
</feature>
<feature type="modified residue" description="4-aspartylphosphate" evidence="11">
    <location>
        <position position="1042"/>
    </location>
</feature>
<evidence type="ECO:0000259" key="15">
    <source>
        <dbReference type="PROSITE" id="PS50110"/>
    </source>
</evidence>
<dbReference type="Pfam" id="PF00512">
    <property type="entry name" value="HisKA"/>
    <property type="match status" value="1"/>
</dbReference>
<gene>
    <name evidence="17" type="ORF">HUO12_13435</name>
</gene>
<name>A0A850HF65_9SPHN</name>
<keyword evidence="8 17" id="KW-0418">Kinase</keyword>
<comment type="similarity">
    <text evidence="3">Belongs to the sodium:solute symporter (SSF) (TC 2.A.21) family.</text>
</comment>
<dbReference type="InterPro" id="IPR001734">
    <property type="entry name" value="Na/solute_symporter"/>
</dbReference>
<dbReference type="InterPro" id="IPR003594">
    <property type="entry name" value="HATPase_dom"/>
</dbReference>
<dbReference type="GO" id="GO:0009927">
    <property type="term" value="F:histidine phosphotransfer kinase activity"/>
    <property type="evidence" value="ECO:0007669"/>
    <property type="project" value="TreeGrafter"/>
</dbReference>
<evidence type="ECO:0000256" key="11">
    <source>
        <dbReference type="PROSITE-ProRule" id="PRU00169"/>
    </source>
</evidence>
<keyword evidence="7 13" id="KW-0812">Transmembrane</keyword>
<feature type="coiled-coil region" evidence="12">
    <location>
        <begin position="728"/>
        <end position="755"/>
    </location>
</feature>
<dbReference type="FunFam" id="3.30.565.10:FF:000049">
    <property type="entry name" value="Two-component sensor histidine kinase"/>
    <property type="match status" value="1"/>
</dbReference>
<dbReference type="Gene3D" id="3.30.450.20">
    <property type="entry name" value="PAS domain"/>
    <property type="match status" value="1"/>
</dbReference>
<evidence type="ECO:0000256" key="10">
    <source>
        <dbReference type="ARBA" id="ARBA00023136"/>
    </source>
</evidence>
<dbReference type="Gene3D" id="1.10.287.130">
    <property type="match status" value="1"/>
</dbReference>
<evidence type="ECO:0000256" key="3">
    <source>
        <dbReference type="ARBA" id="ARBA00006434"/>
    </source>
</evidence>
<evidence type="ECO:0000256" key="7">
    <source>
        <dbReference type="ARBA" id="ARBA00022692"/>
    </source>
</evidence>
<keyword evidence="10 13" id="KW-0472">Membrane</keyword>
<evidence type="ECO:0000256" key="9">
    <source>
        <dbReference type="ARBA" id="ARBA00022989"/>
    </source>
</evidence>
<dbReference type="PROSITE" id="PS50109">
    <property type="entry name" value="HIS_KIN"/>
    <property type="match status" value="1"/>
</dbReference>
<evidence type="ECO:0000256" key="8">
    <source>
        <dbReference type="ARBA" id="ARBA00022777"/>
    </source>
</evidence>
<feature type="transmembrane region" description="Helical" evidence="13">
    <location>
        <begin position="402"/>
        <end position="422"/>
    </location>
</feature>
<dbReference type="InterPro" id="IPR003661">
    <property type="entry name" value="HisK_dim/P_dom"/>
</dbReference>
<evidence type="ECO:0000256" key="4">
    <source>
        <dbReference type="ARBA" id="ARBA00012438"/>
    </source>
</evidence>
<feature type="transmembrane region" description="Helical" evidence="13">
    <location>
        <begin position="119"/>
        <end position="137"/>
    </location>
</feature>
<feature type="transmembrane region" description="Helical" evidence="13">
    <location>
        <begin position="319"/>
        <end position="343"/>
    </location>
</feature>
<dbReference type="CDD" id="cd00082">
    <property type="entry name" value="HisKA"/>
    <property type="match status" value="1"/>
</dbReference>
<dbReference type="CDD" id="cd00130">
    <property type="entry name" value="PAS"/>
    <property type="match status" value="1"/>
</dbReference>
<dbReference type="SMART" id="SM00448">
    <property type="entry name" value="REC"/>
    <property type="match status" value="1"/>
</dbReference>
<dbReference type="SUPFAM" id="SSF47384">
    <property type="entry name" value="Homodimeric domain of signal transducing histidine kinase"/>
    <property type="match status" value="1"/>
</dbReference>
<evidence type="ECO:0000256" key="1">
    <source>
        <dbReference type="ARBA" id="ARBA00000085"/>
    </source>
</evidence>
<evidence type="ECO:0000259" key="16">
    <source>
        <dbReference type="PROSITE" id="PS50112"/>
    </source>
</evidence>
<keyword evidence="6" id="KW-0808">Transferase</keyword>
<comment type="caution">
    <text evidence="17">The sequence shown here is derived from an EMBL/GenBank/DDBJ whole genome shotgun (WGS) entry which is preliminary data.</text>
</comment>
<keyword evidence="5 11" id="KW-0597">Phosphoprotein</keyword>